<feature type="domain" description="Protein kinase" evidence="18">
    <location>
        <begin position="706"/>
        <end position="1000"/>
    </location>
</feature>
<evidence type="ECO:0000256" key="16">
    <source>
        <dbReference type="SAM" id="MobiDB-lite"/>
    </source>
</evidence>
<dbReference type="EC" id="2.7.11.1" evidence="3"/>
<evidence type="ECO:0000256" key="6">
    <source>
        <dbReference type="ARBA" id="ARBA00022679"/>
    </source>
</evidence>
<evidence type="ECO:0000256" key="14">
    <source>
        <dbReference type="ARBA" id="ARBA00023136"/>
    </source>
</evidence>
<dbReference type="Pfam" id="PF00560">
    <property type="entry name" value="LRR_1"/>
    <property type="match status" value="7"/>
</dbReference>
<feature type="compositionally biased region" description="Low complexity" evidence="16">
    <location>
        <begin position="990"/>
        <end position="1005"/>
    </location>
</feature>
<evidence type="ECO:0000256" key="2">
    <source>
        <dbReference type="ARBA" id="ARBA00008684"/>
    </source>
</evidence>
<organism evidence="19 20">
    <name type="scientific">Zea mays</name>
    <name type="common">Maize</name>
    <dbReference type="NCBI Taxonomy" id="4577"/>
    <lineage>
        <taxon>Eukaryota</taxon>
        <taxon>Viridiplantae</taxon>
        <taxon>Streptophyta</taxon>
        <taxon>Embryophyta</taxon>
        <taxon>Tracheophyta</taxon>
        <taxon>Spermatophyta</taxon>
        <taxon>Magnoliopsida</taxon>
        <taxon>Liliopsida</taxon>
        <taxon>Poales</taxon>
        <taxon>Poaceae</taxon>
        <taxon>PACMAD clade</taxon>
        <taxon>Panicoideae</taxon>
        <taxon>Andropogonodae</taxon>
        <taxon>Andropogoneae</taxon>
        <taxon>Tripsacinae</taxon>
        <taxon>Zea</taxon>
    </lineage>
</organism>
<name>A0A3L6F4X9_MAIZE</name>
<comment type="similarity">
    <text evidence="2">Belongs to the protein kinase superfamily. Ser/Thr protein kinase family.</text>
</comment>
<dbReference type="InterPro" id="IPR001611">
    <property type="entry name" value="Leu-rich_rpt"/>
</dbReference>
<dbReference type="SUPFAM" id="SSF52058">
    <property type="entry name" value="L domain-like"/>
    <property type="match status" value="1"/>
</dbReference>
<dbReference type="GO" id="GO:0016020">
    <property type="term" value="C:membrane"/>
    <property type="evidence" value="ECO:0007669"/>
    <property type="project" value="UniProtKB-SubCell"/>
</dbReference>
<accession>A0A3L6F4X9</accession>
<dbReference type="FunFam" id="3.80.10.10:FF:000383">
    <property type="entry name" value="Leucine-rich repeat receptor protein kinase EMS1"/>
    <property type="match status" value="1"/>
</dbReference>
<dbReference type="InterPro" id="IPR008271">
    <property type="entry name" value="Ser/Thr_kinase_AS"/>
</dbReference>
<evidence type="ECO:0000256" key="12">
    <source>
        <dbReference type="ARBA" id="ARBA00022840"/>
    </source>
</evidence>
<evidence type="ECO:0000256" key="7">
    <source>
        <dbReference type="ARBA" id="ARBA00022692"/>
    </source>
</evidence>
<evidence type="ECO:0000256" key="1">
    <source>
        <dbReference type="ARBA" id="ARBA00004167"/>
    </source>
</evidence>
<evidence type="ECO:0000256" key="15">
    <source>
        <dbReference type="ARBA" id="ARBA00023170"/>
    </source>
</evidence>
<evidence type="ECO:0000256" key="8">
    <source>
        <dbReference type="ARBA" id="ARBA00022729"/>
    </source>
</evidence>
<evidence type="ECO:0000313" key="20">
    <source>
        <dbReference type="Proteomes" id="UP000251960"/>
    </source>
</evidence>
<keyword evidence="8 17" id="KW-0732">Signal</keyword>
<dbReference type="SMART" id="SM00369">
    <property type="entry name" value="LRR_TYP"/>
    <property type="match status" value="7"/>
</dbReference>
<dbReference type="InterPro" id="IPR032675">
    <property type="entry name" value="LRR_dom_sf"/>
</dbReference>
<keyword evidence="10" id="KW-0547">Nucleotide-binding</keyword>
<keyword evidence="14" id="KW-0472">Membrane</keyword>
<keyword evidence="11 19" id="KW-0418">Kinase</keyword>
<dbReference type="FunFam" id="3.80.10.10:FF:000371">
    <property type="entry name" value="Leucine-rich repeat receptor-like serine/threonine-protein kinase BAM3"/>
    <property type="match status" value="1"/>
</dbReference>
<dbReference type="InterPro" id="IPR003591">
    <property type="entry name" value="Leu-rich_rpt_typical-subtyp"/>
</dbReference>
<dbReference type="GO" id="GO:0005524">
    <property type="term" value="F:ATP binding"/>
    <property type="evidence" value="ECO:0007669"/>
    <property type="project" value="UniProtKB-KW"/>
</dbReference>
<keyword evidence="4" id="KW-0723">Serine/threonine-protein kinase</keyword>
<feature type="signal peptide" evidence="17">
    <location>
        <begin position="1"/>
        <end position="24"/>
    </location>
</feature>
<keyword evidence="6" id="KW-0808">Transferase</keyword>
<keyword evidence="12" id="KW-0067">ATP-binding</keyword>
<evidence type="ECO:0000256" key="3">
    <source>
        <dbReference type="ARBA" id="ARBA00012513"/>
    </source>
</evidence>
<dbReference type="AlphaFoldDB" id="A0A3L6F4X9"/>
<dbReference type="FunFam" id="3.80.10.10:FF:000108">
    <property type="entry name" value="Leucine-rich repeat receptor-like serine/threonine-protein kinase BAM3"/>
    <property type="match status" value="1"/>
</dbReference>
<evidence type="ECO:0000256" key="9">
    <source>
        <dbReference type="ARBA" id="ARBA00022737"/>
    </source>
</evidence>
<evidence type="ECO:0000313" key="19">
    <source>
        <dbReference type="EMBL" id="PWZ28155.1"/>
    </source>
</evidence>
<protein>
    <recommendedName>
        <fullName evidence="3">non-specific serine/threonine protein kinase</fullName>
        <ecNumber evidence="3">2.7.11.1</ecNumber>
    </recommendedName>
</protein>
<dbReference type="Pfam" id="PF08263">
    <property type="entry name" value="LRRNT_2"/>
    <property type="match status" value="1"/>
</dbReference>
<reference evidence="19 20" key="1">
    <citation type="journal article" date="2018" name="Nat. Genet.">
        <title>Extensive intraspecific gene order and gene structural variations between Mo17 and other maize genomes.</title>
        <authorList>
            <person name="Sun S."/>
            <person name="Zhou Y."/>
            <person name="Chen J."/>
            <person name="Shi J."/>
            <person name="Zhao H."/>
            <person name="Zhao H."/>
            <person name="Song W."/>
            <person name="Zhang M."/>
            <person name="Cui Y."/>
            <person name="Dong X."/>
            <person name="Liu H."/>
            <person name="Ma X."/>
            <person name="Jiao Y."/>
            <person name="Wang B."/>
            <person name="Wei X."/>
            <person name="Stein J.C."/>
            <person name="Glaubitz J.C."/>
            <person name="Lu F."/>
            <person name="Yu G."/>
            <person name="Liang C."/>
            <person name="Fengler K."/>
            <person name="Li B."/>
            <person name="Rafalski A."/>
            <person name="Schnable P.S."/>
            <person name="Ware D.H."/>
            <person name="Buckler E.S."/>
            <person name="Lai J."/>
        </authorList>
    </citation>
    <scope>NUCLEOTIDE SEQUENCE [LARGE SCALE GENOMIC DNA]</scope>
    <source>
        <strain evidence="20">cv. Missouri 17</strain>
        <tissue evidence="19">Seedling</tissue>
    </source>
</reference>
<dbReference type="EMBL" id="NCVQ01000005">
    <property type="protein sequence ID" value="PWZ28155.1"/>
    <property type="molecule type" value="Genomic_DNA"/>
</dbReference>
<feature type="region of interest" description="Disordered" evidence="16">
    <location>
        <begin position="981"/>
        <end position="1040"/>
    </location>
</feature>
<proteinExistence type="inferred from homology"/>
<dbReference type="PROSITE" id="PS50011">
    <property type="entry name" value="PROTEIN_KINASE_DOM"/>
    <property type="match status" value="1"/>
</dbReference>
<dbReference type="InterPro" id="IPR013210">
    <property type="entry name" value="LRR_N_plant-typ"/>
</dbReference>
<dbReference type="PANTHER" id="PTHR48053">
    <property type="entry name" value="LEUCINE RICH REPEAT FAMILY PROTEIN, EXPRESSED"/>
    <property type="match status" value="1"/>
</dbReference>
<gene>
    <name evidence="19" type="primary">BAM1_3</name>
    <name evidence="19" type="ORF">Zm00014a_026832</name>
</gene>
<comment type="subcellular location">
    <subcellularLocation>
        <location evidence="1">Membrane</location>
        <topology evidence="1">Single-pass membrane protein</topology>
    </subcellularLocation>
</comment>
<dbReference type="SUPFAM" id="SSF56112">
    <property type="entry name" value="Protein kinase-like (PK-like)"/>
    <property type="match status" value="1"/>
</dbReference>
<keyword evidence="5" id="KW-0433">Leucine-rich repeat</keyword>
<sequence>MRPSPPLLLLVLLHFALLSTNANGNGDLRGDAMALLALKAALSCRPGALRSWSVANAGSVCAWAGVRCAAGRVVAVDIANMNVSDGTPVSARVTGLGALETISLAGNGIVGAVAASALPALRHVNVSGNQLGGGLDDGWDFASLPGLEVLDAYDNNFSAPLPLGVAALPRLRYLDLGGNYFTGEIPAAYGAMPAVEYLSLNGNNLQGRIPLELGNLTTLRELYLGYYNVFDGGIPPALGRLRSLTVLDASNCGLTGRIPAELGALASLGTLFLHTNQLSGPIPPELGNLTSLAALDLSNNALTGEVPRSLASLTSLKLLNLFLNRLHGPVPDFIAALPRLETVQLFMNNLTGRVPAGLGASAALRLVDLSSNRLTGFIPETLCASGQLHTAILMNNFLFGPIPGSLGTCTSLTRVRLGQNYLNGSIPAGLLYLPRLSLLELHNNLLSGAVPSNPNPSASSLQLQLAQLNLSNNLLSGPLPSTLANLTALQTLLASNNRIGGAVPAELGELRRLVKLDLSGNELSGPIPGAVGQCCELTYLDLSRNNLSGVIPEAIASIRVLNYLNLSRNALEDAVPAAIGAMSSLTAADLSYNDLSGQLPDTGQLGYLNATAFAGNPRLCGAVVGRPCNYTGGGLGVTARRGVGAGELKLVLALGLLACSVGFAAAAVLRARSFRRVDGSGGGGGRWRFAAFHKVDFGVAEVIECMKDGNVVGRGGAGVVYAGRTRSGGAIAVKRLQARRQGGDDDDDRGFRAEVRTLGSIRHRNIVRLLALCTNREANVLVYEYMRGGSLGEVLHGKGGAFLAWERRYTIALEAARGLCYLHHDCSPMIVHRDVKSNNILLGDNLEARVADFGLAKFLRSGATSECMSAVAGSYGYIAPEYAYTLRVDEKSDVYSYGVVLLELITGRRPVGGDFGEGVDIVQWAKRATAGRREAVPGIADRRLGAAPKDEVAHLFFVSMLCVQENSVERPTMREVVQMLADESPRRRASSSSPHTSPSTTSSSPSPSPSPPGVEESGGPDGGGKEPPATSYKLFPDLLA</sequence>
<dbReference type="Gene3D" id="3.30.200.20">
    <property type="entry name" value="Phosphorylase Kinase, domain 1"/>
    <property type="match status" value="1"/>
</dbReference>
<evidence type="ECO:0000256" key="4">
    <source>
        <dbReference type="ARBA" id="ARBA00022527"/>
    </source>
</evidence>
<comment type="caution">
    <text evidence="19">The sequence shown here is derived from an EMBL/GenBank/DDBJ whole genome shotgun (WGS) entry which is preliminary data.</text>
</comment>
<dbReference type="InterPro" id="IPR051716">
    <property type="entry name" value="Plant_RL_S/T_kinase"/>
</dbReference>
<dbReference type="PROSITE" id="PS00108">
    <property type="entry name" value="PROTEIN_KINASE_ST"/>
    <property type="match status" value="1"/>
</dbReference>
<dbReference type="Gene3D" id="1.10.510.10">
    <property type="entry name" value="Transferase(Phosphotransferase) domain 1"/>
    <property type="match status" value="1"/>
</dbReference>
<dbReference type="Gene3D" id="3.80.10.10">
    <property type="entry name" value="Ribonuclease Inhibitor"/>
    <property type="match status" value="6"/>
</dbReference>
<dbReference type="ExpressionAtlas" id="A0A3L6F4X9">
    <property type="expression patterns" value="baseline and differential"/>
</dbReference>
<dbReference type="InterPro" id="IPR011009">
    <property type="entry name" value="Kinase-like_dom_sf"/>
</dbReference>
<dbReference type="Pfam" id="PF13855">
    <property type="entry name" value="LRR_8"/>
    <property type="match status" value="1"/>
</dbReference>
<dbReference type="SMART" id="SM00220">
    <property type="entry name" value="S_TKc"/>
    <property type="match status" value="1"/>
</dbReference>
<evidence type="ECO:0000259" key="18">
    <source>
        <dbReference type="PROSITE" id="PS50011"/>
    </source>
</evidence>
<evidence type="ECO:0000256" key="11">
    <source>
        <dbReference type="ARBA" id="ARBA00022777"/>
    </source>
</evidence>
<dbReference type="PANTHER" id="PTHR48053:SF71">
    <property type="entry name" value="LEUCINE RICH REPEAT FAMILY PROTEIN, EXPRESSED"/>
    <property type="match status" value="1"/>
</dbReference>
<dbReference type="InterPro" id="IPR000719">
    <property type="entry name" value="Prot_kinase_dom"/>
</dbReference>
<dbReference type="SUPFAM" id="SSF52047">
    <property type="entry name" value="RNI-like"/>
    <property type="match status" value="1"/>
</dbReference>
<dbReference type="Pfam" id="PF00069">
    <property type="entry name" value="Pkinase"/>
    <property type="match status" value="1"/>
</dbReference>
<dbReference type="Proteomes" id="UP000251960">
    <property type="component" value="Chromosome 4"/>
</dbReference>
<keyword evidence="13" id="KW-1133">Transmembrane helix</keyword>
<keyword evidence="15 19" id="KW-0675">Receptor</keyword>
<evidence type="ECO:0000256" key="5">
    <source>
        <dbReference type="ARBA" id="ARBA00022614"/>
    </source>
</evidence>
<keyword evidence="7" id="KW-0812">Transmembrane</keyword>
<evidence type="ECO:0000256" key="10">
    <source>
        <dbReference type="ARBA" id="ARBA00022741"/>
    </source>
</evidence>
<dbReference type="FunFam" id="1.10.510.10:FF:000201">
    <property type="entry name" value="Leucine-rich repeat receptor-like serine/threonine-protein kinase"/>
    <property type="match status" value="1"/>
</dbReference>
<dbReference type="GO" id="GO:0004674">
    <property type="term" value="F:protein serine/threonine kinase activity"/>
    <property type="evidence" value="ECO:0007669"/>
    <property type="project" value="UniProtKB-KW"/>
</dbReference>
<evidence type="ECO:0000256" key="13">
    <source>
        <dbReference type="ARBA" id="ARBA00022989"/>
    </source>
</evidence>
<evidence type="ECO:0000256" key="17">
    <source>
        <dbReference type="SAM" id="SignalP"/>
    </source>
</evidence>
<feature type="chain" id="PRO_5018091892" description="non-specific serine/threonine protein kinase" evidence="17">
    <location>
        <begin position="25"/>
        <end position="1040"/>
    </location>
</feature>
<keyword evidence="9" id="KW-0677">Repeat</keyword>